<evidence type="ECO:0000313" key="1">
    <source>
        <dbReference type="EMBL" id="KAJ1154916.1"/>
    </source>
</evidence>
<reference evidence="1" key="1">
    <citation type="journal article" date="2022" name="bioRxiv">
        <title>Sequencing and chromosome-scale assembly of the giantPleurodeles waltlgenome.</title>
        <authorList>
            <person name="Brown T."/>
            <person name="Elewa A."/>
            <person name="Iarovenko S."/>
            <person name="Subramanian E."/>
            <person name="Araus A.J."/>
            <person name="Petzold A."/>
            <person name="Susuki M."/>
            <person name="Suzuki K.-i.T."/>
            <person name="Hayashi T."/>
            <person name="Toyoda A."/>
            <person name="Oliveira C."/>
            <person name="Osipova E."/>
            <person name="Leigh N.D."/>
            <person name="Simon A."/>
            <person name="Yun M.H."/>
        </authorList>
    </citation>
    <scope>NUCLEOTIDE SEQUENCE</scope>
    <source>
        <strain evidence="1">20211129_DDA</strain>
        <tissue evidence="1">Liver</tissue>
    </source>
</reference>
<proteinExistence type="predicted"/>
<dbReference type="AlphaFoldDB" id="A0AAV7RTH4"/>
<dbReference type="EMBL" id="JANPWB010000009">
    <property type="protein sequence ID" value="KAJ1154916.1"/>
    <property type="molecule type" value="Genomic_DNA"/>
</dbReference>
<sequence length="196" mass="21983">MRAFTHQFVAPHTEAQIDLIWLPAVDLLALTSVQILAHGISDHAPILMGCGTPSQTQRPMWSFSMLYLTKHECVDFIDQELKNYFRENTRPVASPMTLWGAGKPSLRRIIKGYARGREARQAQRIAGLESRIADLKRQALWSDGGELNRMSLYADDILVFLGKSQSSGPRSLELLTLYGKASGLRLNPMKSLLVEM</sequence>
<name>A0AAV7RTH4_PLEWA</name>
<gene>
    <name evidence="1" type="ORF">NDU88_007659</name>
</gene>
<evidence type="ECO:0008006" key="3">
    <source>
        <dbReference type="Google" id="ProtNLM"/>
    </source>
</evidence>
<accession>A0AAV7RTH4</accession>
<protein>
    <recommendedName>
        <fullName evidence="3">Reverse transcriptase</fullName>
    </recommendedName>
</protein>
<comment type="caution">
    <text evidence="1">The sequence shown here is derived from an EMBL/GenBank/DDBJ whole genome shotgun (WGS) entry which is preliminary data.</text>
</comment>
<keyword evidence="2" id="KW-1185">Reference proteome</keyword>
<evidence type="ECO:0000313" key="2">
    <source>
        <dbReference type="Proteomes" id="UP001066276"/>
    </source>
</evidence>
<dbReference type="Proteomes" id="UP001066276">
    <property type="component" value="Chromosome 5"/>
</dbReference>
<organism evidence="1 2">
    <name type="scientific">Pleurodeles waltl</name>
    <name type="common">Iberian ribbed newt</name>
    <dbReference type="NCBI Taxonomy" id="8319"/>
    <lineage>
        <taxon>Eukaryota</taxon>
        <taxon>Metazoa</taxon>
        <taxon>Chordata</taxon>
        <taxon>Craniata</taxon>
        <taxon>Vertebrata</taxon>
        <taxon>Euteleostomi</taxon>
        <taxon>Amphibia</taxon>
        <taxon>Batrachia</taxon>
        <taxon>Caudata</taxon>
        <taxon>Salamandroidea</taxon>
        <taxon>Salamandridae</taxon>
        <taxon>Pleurodelinae</taxon>
        <taxon>Pleurodeles</taxon>
    </lineage>
</organism>